<dbReference type="Pfam" id="PF00398">
    <property type="entry name" value="RrnaAD"/>
    <property type="match status" value="1"/>
</dbReference>
<evidence type="ECO:0000256" key="1">
    <source>
        <dbReference type="ARBA" id="ARBA00022603"/>
    </source>
</evidence>
<dbReference type="Gene3D" id="3.40.50.150">
    <property type="entry name" value="Vaccinia Virus protein VP39"/>
    <property type="match status" value="1"/>
</dbReference>
<evidence type="ECO:0000256" key="3">
    <source>
        <dbReference type="ARBA" id="ARBA00022691"/>
    </source>
</evidence>
<organism evidence="5 6">
    <name type="scientific">Fictibacillus fluitans</name>
    <dbReference type="NCBI Taxonomy" id="3058422"/>
    <lineage>
        <taxon>Bacteria</taxon>
        <taxon>Bacillati</taxon>
        <taxon>Bacillota</taxon>
        <taxon>Bacilli</taxon>
        <taxon>Bacillales</taxon>
        <taxon>Fictibacillaceae</taxon>
        <taxon>Fictibacillus</taxon>
    </lineage>
</organism>
<evidence type="ECO:0000256" key="2">
    <source>
        <dbReference type="ARBA" id="ARBA00022679"/>
    </source>
</evidence>
<dbReference type="InterPro" id="IPR001737">
    <property type="entry name" value="KsgA/Erm"/>
</dbReference>
<keyword evidence="2" id="KW-0808">Transferase</keyword>
<keyword evidence="6" id="KW-1185">Reference proteome</keyword>
<dbReference type="InterPro" id="IPR029063">
    <property type="entry name" value="SAM-dependent_MTases_sf"/>
</dbReference>
<gene>
    <name evidence="5" type="ORF">QYB97_02505</name>
</gene>
<reference evidence="5" key="1">
    <citation type="submission" date="2023-07" db="EMBL/GenBank/DDBJ databases">
        <title>Fictibacillus sp. isolated from freshwater pond.</title>
        <authorList>
            <person name="Kirdat K."/>
            <person name="Bhat A."/>
            <person name="Mourya A."/>
            <person name="Yadav A."/>
        </authorList>
    </citation>
    <scope>NUCLEOTIDE SEQUENCE</scope>
    <source>
        <strain evidence="5">NE201</strain>
    </source>
</reference>
<dbReference type="RefSeq" id="WP_301164370.1">
    <property type="nucleotide sequence ID" value="NZ_JAUHTR010000001.1"/>
</dbReference>
<dbReference type="CDD" id="cd02440">
    <property type="entry name" value="AdoMet_MTases"/>
    <property type="match status" value="1"/>
</dbReference>
<name>A0ABT8HRF3_9BACL</name>
<dbReference type="Proteomes" id="UP001172721">
    <property type="component" value="Unassembled WGS sequence"/>
</dbReference>
<accession>A0ABT8HRF3</accession>
<keyword evidence="4" id="KW-0694">RNA-binding</keyword>
<evidence type="ECO:0000313" key="6">
    <source>
        <dbReference type="Proteomes" id="UP001172721"/>
    </source>
</evidence>
<dbReference type="SUPFAM" id="SSF53335">
    <property type="entry name" value="S-adenosyl-L-methionine-dependent methyltransferases"/>
    <property type="match status" value="1"/>
</dbReference>
<sequence>MYLSFVSQYLVKPRTVGAISPSSKYLASKMVQDIDFSASSYIVELGAGTGIFTDQLIEKRKKGTVLLVIEYNAAFYKHLKEKYQDVEHCYVVHGSAEKLSFYMEQYHLPYADAVVSGLPFASLPKEMATQILAVVQESLRDKGKFITFQYTNMKKRMIEDFFPKVKVTREFRNLPPAYVFCCMKK</sequence>
<comment type="caution">
    <text evidence="5">The sequence shown here is derived from an EMBL/GenBank/DDBJ whole genome shotgun (WGS) entry which is preliminary data.</text>
</comment>
<keyword evidence="3" id="KW-0949">S-adenosyl-L-methionine</keyword>
<protein>
    <submittedName>
        <fullName evidence="5">rRNA adenine N-6-methyltransferase family protein</fullName>
    </submittedName>
</protein>
<evidence type="ECO:0000313" key="5">
    <source>
        <dbReference type="EMBL" id="MDN4523321.1"/>
    </source>
</evidence>
<proteinExistence type="predicted"/>
<evidence type="ECO:0000256" key="4">
    <source>
        <dbReference type="ARBA" id="ARBA00022884"/>
    </source>
</evidence>
<dbReference type="EMBL" id="JAUHTR010000001">
    <property type="protein sequence ID" value="MDN4523321.1"/>
    <property type="molecule type" value="Genomic_DNA"/>
</dbReference>
<keyword evidence="1" id="KW-0489">Methyltransferase</keyword>